<keyword evidence="1" id="KW-0949">S-adenosyl-L-methionine</keyword>
<gene>
    <name evidence="3" type="ORF">EGYM00392_LOCUS7501</name>
</gene>
<keyword evidence="2" id="KW-1133">Transmembrane helix</keyword>
<evidence type="ECO:0000256" key="2">
    <source>
        <dbReference type="SAM" id="Phobius"/>
    </source>
</evidence>
<feature type="transmembrane region" description="Helical" evidence="2">
    <location>
        <begin position="40"/>
        <end position="59"/>
    </location>
</feature>
<dbReference type="GO" id="GO:0042054">
    <property type="term" value="F:histone methyltransferase activity"/>
    <property type="evidence" value="ECO:0007669"/>
    <property type="project" value="TreeGrafter"/>
</dbReference>
<dbReference type="EMBL" id="HBGA01019253">
    <property type="protein sequence ID" value="CAD8996440.1"/>
    <property type="molecule type" value="Transcribed_RNA"/>
</dbReference>
<keyword evidence="2" id="KW-0472">Membrane</keyword>
<evidence type="ECO:0000313" key="3">
    <source>
        <dbReference type="EMBL" id="CAD8996440.1"/>
    </source>
</evidence>
<protein>
    <recommendedName>
        <fullName evidence="4">Protein arginine N-methyltransferase</fullName>
    </recommendedName>
</protein>
<evidence type="ECO:0000256" key="1">
    <source>
        <dbReference type="ARBA" id="ARBA00022691"/>
    </source>
</evidence>
<dbReference type="GO" id="GO:0016274">
    <property type="term" value="F:protein-arginine N-methyltransferase activity"/>
    <property type="evidence" value="ECO:0007669"/>
    <property type="project" value="InterPro"/>
</dbReference>
<dbReference type="AlphaFoldDB" id="A0A7S1HZV3"/>
<evidence type="ECO:0008006" key="4">
    <source>
        <dbReference type="Google" id="ProtNLM"/>
    </source>
</evidence>
<proteinExistence type="predicted"/>
<organism evidence="3">
    <name type="scientific">Eutreptiella gymnastica</name>
    <dbReference type="NCBI Taxonomy" id="73025"/>
    <lineage>
        <taxon>Eukaryota</taxon>
        <taxon>Discoba</taxon>
        <taxon>Euglenozoa</taxon>
        <taxon>Euglenida</taxon>
        <taxon>Spirocuta</taxon>
        <taxon>Euglenophyceae</taxon>
        <taxon>Eutreptiales</taxon>
        <taxon>Eutreptiaceae</taxon>
        <taxon>Eutreptiella</taxon>
    </lineage>
</organism>
<dbReference type="GO" id="GO:0005634">
    <property type="term" value="C:nucleus"/>
    <property type="evidence" value="ECO:0007669"/>
    <property type="project" value="TreeGrafter"/>
</dbReference>
<dbReference type="PANTHER" id="PTHR11006">
    <property type="entry name" value="PROTEIN ARGININE N-METHYLTRANSFERASE"/>
    <property type="match status" value="1"/>
</dbReference>
<feature type="transmembrane region" description="Helical" evidence="2">
    <location>
        <begin position="181"/>
        <end position="199"/>
    </location>
</feature>
<accession>A0A7S1HZV3</accession>
<dbReference type="PANTHER" id="PTHR11006:SF53">
    <property type="entry name" value="PROTEIN ARGININE N-METHYLTRANSFERASE 3"/>
    <property type="match status" value="1"/>
</dbReference>
<reference evidence="3" key="1">
    <citation type="submission" date="2021-01" db="EMBL/GenBank/DDBJ databases">
        <authorList>
            <person name="Corre E."/>
            <person name="Pelletier E."/>
            <person name="Niang G."/>
            <person name="Scheremetjew M."/>
            <person name="Finn R."/>
            <person name="Kale V."/>
            <person name="Holt S."/>
            <person name="Cochrane G."/>
            <person name="Meng A."/>
            <person name="Brown T."/>
            <person name="Cohen L."/>
        </authorList>
    </citation>
    <scope>NUCLEOTIDE SEQUENCE</scope>
    <source>
        <strain evidence="3">NIES-381</strain>
    </source>
</reference>
<sequence>MPAPPTCGPMRPLAIASHEAYYGGWDAGVPIRQAKHRGPWTTLAGLATAALCLVLLLCVRAGASTTTSLAGLVPFTSTVASQPMVTSANQASQPMSRVLRRRDALFLAPTATAAAFSLFRPKPVLAAPPPELQYSLSWITENVQSTDFDLENYGSMRDDEDRTGKFYKAIERRMKGKEGKLVVLDVGTGPFALLAIAAARAGAKKVYAIEATPEIAVQARKAIDEAGFSKVIEVLVGYSTEITLPEKVDLLVGEIIGSVASEESVYGTIRDAQARFMKEPSNPKSYIPQRVQTLVAPVSWPFHYMVAAEGREAAGLASGEGPIRLNCREETVALMADAQTLEDFAYSDPNLPQGHWEAPPLSFQVSGKRISENTRRYIDVLFGAGASVNEKDVASSVATGFSGMAMWPKLILDEEDADLVVDARGPGGAPQKSHWQTVLALMPDKPLPLRPGATIEVRGSADFGAPLEPVGYSVATTVIPR</sequence>
<name>A0A7S1HZV3_9EUGL</name>
<dbReference type="InterPro" id="IPR025799">
    <property type="entry name" value="Arg_MeTrfase"/>
</dbReference>
<dbReference type="SUPFAM" id="SSF53335">
    <property type="entry name" value="S-adenosyl-L-methionine-dependent methyltransferases"/>
    <property type="match status" value="1"/>
</dbReference>
<dbReference type="InterPro" id="IPR029063">
    <property type="entry name" value="SAM-dependent_MTases_sf"/>
</dbReference>
<dbReference type="Gene3D" id="3.40.50.150">
    <property type="entry name" value="Vaccinia Virus protein VP39"/>
    <property type="match status" value="1"/>
</dbReference>
<keyword evidence="2" id="KW-0812">Transmembrane</keyword>
<dbReference type="Pfam" id="PF06325">
    <property type="entry name" value="PrmA"/>
    <property type="match status" value="1"/>
</dbReference>